<sequence length="333" mass="35842">MDAPTKKKWISLAAILLLAGGGTLWALVRWRHGQVFVSTDNAYVKGHVTTMASRIPGPLLAVAVQENETVRAGQPLATLDPRDYDAAVARGEASEAEARSALALNQAQIAQAQAQLQSAESQRALADLEKKRMAALFERQSLPRQKYDQALTAEEVARAQAAAARKQVAAAQGLLGVSRSKVQVAQAALAQARLQRSYCTLLAPCDGVVSRKLAEPGMVVAAGQPLLAVVPLGHPDLWVEANFKETQLHRVRPGQRVRMRTDLDGRTFMGTVESLSAGTGAAFSLLPAENATGNWVKVVQRLPVKIRLDADADPDRKLRLGLSVEAEIDTRSR</sequence>
<dbReference type="EMBL" id="AP027079">
    <property type="protein sequence ID" value="BDU68571.1"/>
    <property type="molecule type" value="Genomic_DNA"/>
</dbReference>
<dbReference type="InterPro" id="IPR050739">
    <property type="entry name" value="MFP"/>
</dbReference>
<dbReference type="PANTHER" id="PTHR30386:SF19">
    <property type="entry name" value="MULTIDRUG EXPORT PROTEIN EMRA-RELATED"/>
    <property type="match status" value="1"/>
</dbReference>
<evidence type="ECO:0000313" key="6">
    <source>
        <dbReference type="Proteomes" id="UP001242010"/>
    </source>
</evidence>
<dbReference type="RefSeq" id="WP_286355206.1">
    <property type="nucleotide sequence ID" value="NZ_AP027079.1"/>
</dbReference>
<dbReference type="Gene3D" id="2.40.30.170">
    <property type="match status" value="1"/>
</dbReference>
<organism evidence="5 6">
    <name type="scientific">Geothrix oryzae</name>
    <dbReference type="NCBI Taxonomy" id="2927975"/>
    <lineage>
        <taxon>Bacteria</taxon>
        <taxon>Pseudomonadati</taxon>
        <taxon>Acidobacteriota</taxon>
        <taxon>Holophagae</taxon>
        <taxon>Holophagales</taxon>
        <taxon>Holophagaceae</taxon>
        <taxon>Geothrix</taxon>
    </lineage>
</organism>
<dbReference type="Gene3D" id="1.10.287.470">
    <property type="entry name" value="Helix hairpin bin"/>
    <property type="match status" value="2"/>
</dbReference>
<evidence type="ECO:0000259" key="4">
    <source>
        <dbReference type="Pfam" id="PF25963"/>
    </source>
</evidence>
<proteinExistence type="predicted"/>
<keyword evidence="2" id="KW-0175">Coiled coil</keyword>
<dbReference type="SUPFAM" id="SSF111369">
    <property type="entry name" value="HlyD-like secretion proteins"/>
    <property type="match status" value="2"/>
</dbReference>
<gene>
    <name evidence="5" type="ORF">GETHOR_06720</name>
</gene>
<dbReference type="Gene3D" id="2.40.50.100">
    <property type="match status" value="1"/>
</dbReference>
<accession>A0ABM8DNS0</accession>
<comment type="subcellular location">
    <subcellularLocation>
        <location evidence="1">Cell envelope</location>
    </subcellularLocation>
</comment>
<evidence type="ECO:0000313" key="5">
    <source>
        <dbReference type="EMBL" id="BDU68571.1"/>
    </source>
</evidence>
<evidence type="ECO:0000256" key="2">
    <source>
        <dbReference type="SAM" id="Coils"/>
    </source>
</evidence>
<evidence type="ECO:0000256" key="1">
    <source>
        <dbReference type="ARBA" id="ARBA00004196"/>
    </source>
</evidence>
<reference evidence="6" key="1">
    <citation type="journal article" date="2023" name="Int. J. Syst. Evol. Microbiol.">
        <title>Mesoterricola silvestris gen. nov., sp. nov., Mesoterricola sediminis sp. nov., Geothrix oryzae sp. nov., Geothrix edaphica sp. nov., Geothrix rubra sp. nov., and Geothrix limicola sp. nov., six novel members of Acidobacteriota isolated from soils.</title>
        <authorList>
            <person name="Itoh H."/>
            <person name="Sugisawa Y."/>
            <person name="Mise K."/>
            <person name="Xu Z."/>
            <person name="Kuniyasu M."/>
            <person name="Ushijima N."/>
            <person name="Kawano K."/>
            <person name="Kobayashi E."/>
            <person name="Shiratori Y."/>
            <person name="Masuda Y."/>
            <person name="Senoo K."/>
        </authorList>
    </citation>
    <scope>NUCLEOTIDE SEQUENCE [LARGE SCALE GENOMIC DNA]</scope>
    <source>
        <strain evidence="6">Red222</strain>
    </source>
</reference>
<feature type="domain" description="p-hydroxybenzoic acid efflux pump subunit AaeA-like beta-barrel" evidence="4">
    <location>
        <begin position="237"/>
        <end position="311"/>
    </location>
</feature>
<name>A0ABM8DNS0_9BACT</name>
<keyword evidence="6" id="KW-1185">Reference proteome</keyword>
<dbReference type="InterPro" id="IPR058625">
    <property type="entry name" value="MdtA-like_BSH"/>
</dbReference>
<dbReference type="Pfam" id="PF25963">
    <property type="entry name" value="Beta-barrel_AAEA"/>
    <property type="match status" value="1"/>
</dbReference>
<dbReference type="InterPro" id="IPR058634">
    <property type="entry name" value="AaeA-lik-b-barrel"/>
</dbReference>
<evidence type="ECO:0000259" key="3">
    <source>
        <dbReference type="Pfam" id="PF25917"/>
    </source>
</evidence>
<dbReference type="Pfam" id="PF25917">
    <property type="entry name" value="BSH_RND"/>
    <property type="match status" value="1"/>
</dbReference>
<protein>
    <submittedName>
        <fullName evidence="5">RND transporter</fullName>
    </submittedName>
</protein>
<feature type="domain" description="Multidrug resistance protein MdtA-like barrel-sandwich hybrid" evidence="3">
    <location>
        <begin position="50"/>
        <end position="230"/>
    </location>
</feature>
<dbReference type="Proteomes" id="UP001242010">
    <property type="component" value="Chromosome"/>
</dbReference>
<dbReference type="PANTHER" id="PTHR30386">
    <property type="entry name" value="MEMBRANE FUSION SUBUNIT OF EMRAB-TOLC MULTIDRUG EFFLUX PUMP"/>
    <property type="match status" value="1"/>
</dbReference>
<feature type="coiled-coil region" evidence="2">
    <location>
        <begin position="102"/>
        <end position="131"/>
    </location>
</feature>